<gene>
    <name evidence="2" type="ORF">GP486_007477</name>
</gene>
<evidence type="ECO:0000313" key="3">
    <source>
        <dbReference type="Proteomes" id="UP000750711"/>
    </source>
</evidence>
<proteinExistence type="predicted"/>
<keyword evidence="1" id="KW-0472">Membrane</keyword>
<feature type="transmembrane region" description="Helical" evidence="1">
    <location>
        <begin position="241"/>
        <end position="267"/>
    </location>
</feature>
<keyword evidence="1" id="KW-0812">Transmembrane</keyword>
<sequence length="349" mass="38812">MNSTLLQGGIFNDTDTILLNNAPGFLLKFRTPYDGFTFNLEDDCQLYATRGDAVQICIRPQNSSLFIGWTVCPTNIYWNQTCATEKSWTNSVDETTSLSVFNQTATTAYNRQNNSILNVKTVSSPQPVPIDPADFRAIWTKLFDPGDNSTSNDAVMVGSFIFQLGWYLRLYKDQFRDDQQSSLNLLRNFLTVPIQFSTTALQFSNATLQPIFPGAGVFAIPSELETTASAARIQPRFIGKLWTVCAFVGTGGFLVLWAGCILGWILFQKPALFDSSAFPEFDMASKSGSSTQRGLYTISDLTEIEDLASAGSWEITKAMRRKTGRVIETQSRAQNTNHFVFVVTEDTTV</sequence>
<reference evidence="2" key="1">
    <citation type="submission" date="2021-03" db="EMBL/GenBank/DDBJ databases">
        <title>Comparative genomics and phylogenomic investigation of the class Geoglossomycetes provide insights into ecological specialization and systematics.</title>
        <authorList>
            <person name="Melie T."/>
            <person name="Pirro S."/>
            <person name="Miller A.N."/>
            <person name="Quandt A."/>
        </authorList>
    </citation>
    <scope>NUCLEOTIDE SEQUENCE</scope>
    <source>
        <strain evidence="2">CAQ_001_2017</strain>
    </source>
</reference>
<keyword evidence="1" id="KW-1133">Transmembrane helix</keyword>
<dbReference type="EMBL" id="JAGHQM010002134">
    <property type="protein sequence ID" value="KAH0551196.1"/>
    <property type="molecule type" value="Genomic_DNA"/>
</dbReference>
<evidence type="ECO:0000256" key="1">
    <source>
        <dbReference type="SAM" id="Phobius"/>
    </source>
</evidence>
<organism evidence="2 3">
    <name type="scientific">Trichoglossum hirsutum</name>
    <dbReference type="NCBI Taxonomy" id="265104"/>
    <lineage>
        <taxon>Eukaryota</taxon>
        <taxon>Fungi</taxon>
        <taxon>Dikarya</taxon>
        <taxon>Ascomycota</taxon>
        <taxon>Pezizomycotina</taxon>
        <taxon>Geoglossomycetes</taxon>
        <taxon>Geoglossales</taxon>
        <taxon>Geoglossaceae</taxon>
        <taxon>Trichoglossum</taxon>
    </lineage>
</organism>
<dbReference type="Proteomes" id="UP000750711">
    <property type="component" value="Unassembled WGS sequence"/>
</dbReference>
<comment type="caution">
    <text evidence="2">The sequence shown here is derived from an EMBL/GenBank/DDBJ whole genome shotgun (WGS) entry which is preliminary data.</text>
</comment>
<name>A0A9P8L6U6_9PEZI</name>
<protein>
    <submittedName>
        <fullName evidence="2">Uncharacterized protein</fullName>
    </submittedName>
</protein>
<accession>A0A9P8L6U6</accession>
<dbReference type="AlphaFoldDB" id="A0A9P8L6U6"/>
<evidence type="ECO:0000313" key="2">
    <source>
        <dbReference type="EMBL" id="KAH0551196.1"/>
    </source>
</evidence>
<keyword evidence="3" id="KW-1185">Reference proteome</keyword>